<protein>
    <submittedName>
        <fullName evidence="2">KilA-N domain-containing protein</fullName>
    </submittedName>
</protein>
<accession>A0ABV1RP62</accession>
<dbReference type="EMBL" id="JBEOKT010000001">
    <property type="protein sequence ID" value="MER2996156.1"/>
    <property type="molecule type" value="Genomic_DNA"/>
</dbReference>
<proteinExistence type="predicted"/>
<name>A0ABV1RP62_9BACT</name>
<dbReference type="Pfam" id="PF04383">
    <property type="entry name" value="KilA-N"/>
    <property type="match status" value="1"/>
</dbReference>
<evidence type="ECO:0000313" key="3">
    <source>
        <dbReference type="Proteomes" id="UP001476807"/>
    </source>
</evidence>
<dbReference type="InterPro" id="IPR018004">
    <property type="entry name" value="KilA/APSES_HTH"/>
</dbReference>
<keyword evidence="3" id="KW-1185">Reference proteome</keyword>
<dbReference type="Proteomes" id="UP001476807">
    <property type="component" value="Unassembled WGS sequence"/>
</dbReference>
<evidence type="ECO:0000259" key="1">
    <source>
        <dbReference type="PROSITE" id="PS51301"/>
    </source>
</evidence>
<feature type="domain" description="KilA-N" evidence="1">
    <location>
        <begin position="17"/>
        <end position="120"/>
    </location>
</feature>
<evidence type="ECO:0000313" key="2">
    <source>
        <dbReference type="EMBL" id="MER2996156.1"/>
    </source>
</evidence>
<dbReference type="PROSITE" id="PS51301">
    <property type="entry name" value="KILA_N"/>
    <property type="match status" value="1"/>
</dbReference>
<sequence>MKIALENFYGKLKMVYESADLEIPRLEIHIDKDENVCLTDLWRLAGGDIDKRPNDWLNLDNTISFIEGVASVLNTALDGIIKSKRGKGGGTFAHKQVALSYAKYLSPELHVLVNEVFFERLEEQNNPEAAVDRAVKDWKKQGRTDDWINTRLRSKAQRSEFTSILSQHRVINNGTHDNGFRRCTNAIYSPLFGGDAQSIKQKKNLPNKANIRDNLGATELAALMLAEALSAENIKIKKAFGNDECESECRSASVNVAKAVTNTRSTQPRKIG</sequence>
<reference evidence="2 3" key="1">
    <citation type="submission" date="2024-06" db="EMBL/GenBank/DDBJ databases">
        <title>Pontibacter populi HYL7-15.</title>
        <authorList>
            <person name="Kim M.K."/>
        </authorList>
    </citation>
    <scope>NUCLEOTIDE SEQUENCE [LARGE SCALE GENOMIC DNA]</scope>
    <source>
        <strain evidence="2 3">HYL7-15</strain>
    </source>
</reference>
<comment type="caution">
    <text evidence="2">The sequence shown here is derived from an EMBL/GenBank/DDBJ whole genome shotgun (WGS) entry which is preliminary data.</text>
</comment>
<dbReference type="InterPro" id="IPR017880">
    <property type="entry name" value="KilA_N"/>
</dbReference>
<dbReference type="RefSeq" id="WP_350410293.1">
    <property type="nucleotide sequence ID" value="NZ_JBEOKT010000001.1"/>
</dbReference>
<gene>
    <name evidence="2" type="ORF">ABS362_01285</name>
</gene>
<organism evidence="2 3">
    <name type="scientific">Pontibacter populi</name>
    <dbReference type="NCBI Taxonomy" id="890055"/>
    <lineage>
        <taxon>Bacteria</taxon>
        <taxon>Pseudomonadati</taxon>
        <taxon>Bacteroidota</taxon>
        <taxon>Cytophagia</taxon>
        <taxon>Cytophagales</taxon>
        <taxon>Hymenobacteraceae</taxon>
        <taxon>Pontibacter</taxon>
    </lineage>
</organism>
<dbReference type="SMART" id="SM01252">
    <property type="entry name" value="KilA-N"/>
    <property type="match status" value="1"/>
</dbReference>